<dbReference type="SUPFAM" id="SSF46689">
    <property type="entry name" value="Homeodomain-like"/>
    <property type="match status" value="1"/>
</dbReference>
<dbReference type="EMBL" id="FZOF01000007">
    <property type="protein sequence ID" value="SNS67695.1"/>
    <property type="molecule type" value="Genomic_DNA"/>
</dbReference>
<evidence type="ECO:0000256" key="1">
    <source>
        <dbReference type="ARBA" id="ARBA00023125"/>
    </source>
</evidence>
<evidence type="ECO:0000259" key="3">
    <source>
        <dbReference type="PROSITE" id="PS50977"/>
    </source>
</evidence>
<dbReference type="AlphaFoldDB" id="A0A239GFL5"/>
<dbReference type="InterPro" id="IPR001647">
    <property type="entry name" value="HTH_TetR"/>
</dbReference>
<dbReference type="PANTHER" id="PTHR30055">
    <property type="entry name" value="HTH-TYPE TRANSCRIPTIONAL REGULATOR RUTR"/>
    <property type="match status" value="1"/>
</dbReference>
<organism evidence="4 5">
    <name type="scientific">Actinacidiphila glaucinigra</name>
    <dbReference type="NCBI Taxonomy" id="235986"/>
    <lineage>
        <taxon>Bacteria</taxon>
        <taxon>Bacillati</taxon>
        <taxon>Actinomycetota</taxon>
        <taxon>Actinomycetes</taxon>
        <taxon>Kitasatosporales</taxon>
        <taxon>Streptomycetaceae</taxon>
        <taxon>Actinacidiphila</taxon>
    </lineage>
</organism>
<feature type="DNA-binding region" description="H-T-H motif" evidence="2">
    <location>
        <begin position="39"/>
        <end position="58"/>
    </location>
</feature>
<dbReference type="Pfam" id="PF00440">
    <property type="entry name" value="TetR_N"/>
    <property type="match status" value="1"/>
</dbReference>
<dbReference type="RefSeq" id="WP_245938888.1">
    <property type="nucleotide sequence ID" value="NZ_FZOF01000007.1"/>
</dbReference>
<keyword evidence="1 2" id="KW-0238">DNA-binding</keyword>
<dbReference type="GO" id="GO:0000976">
    <property type="term" value="F:transcription cis-regulatory region binding"/>
    <property type="evidence" value="ECO:0007669"/>
    <property type="project" value="TreeGrafter"/>
</dbReference>
<evidence type="ECO:0000313" key="4">
    <source>
        <dbReference type="EMBL" id="SNS67695.1"/>
    </source>
</evidence>
<evidence type="ECO:0000256" key="2">
    <source>
        <dbReference type="PROSITE-ProRule" id="PRU00335"/>
    </source>
</evidence>
<dbReference type="Gene3D" id="1.10.357.10">
    <property type="entry name" value="Tetracycline Repressor, domain 2"/>
    <property type="match status" value="1"/>
</dbReference>
<accession>A0A239GFL5</accession>
<protein>
    <submittedName>
        <fullName evidence="4">Transcriptional regulator, TetR family</fullName>
    </submittedName>
</protein>
<evidence type="ECO:0000313" key="5">
    <source>
        <dbReference type="Proteomes" id="UP000198280"/>
    </source>
</evidence>
<name>A0A239GFL5_9ACTN</name>
<dbReference type="InterPro" id="IPR050109">
    <property type="entry name" value="HTH-type_TetR-like_transc_reg"/>
</dbReference>
<keyword evidence="5" id="KW-1185">Reference proteome</keyword>
<dbReference type="PANTHER" id="PTHR30055:SF209">
    <property type="entry name" value="POSSIBLE TRANSCRIPTIONAL REGULATORY PROTEIN (PROBABLY TETR-FAMILY)"/>
    <property type="match status" value="1"/>
</dbReference>
<dbReference type="InterPro" id="IPR009057">
    <property type="entry name" value="Homeodomain-like_sf"/>
</dbReference>
<dbReference type="PRINTS" id="PR00455">
    <property type="entry name" value="HTHTETR"/>
</dbReference>
<dbReference type="PROSITE" id="PS50977">
    <property type="entry name" value="HTH_TETR_2"/>
    <property type="match status" value="1"/>
</dbReference>
<dbReference type="GO" id="GO:0003700">
    <property type="term" value="F:DNA-binding transcription factor activity"/>
    <property type="evidence" value="ECO:0007669"/>
    <property type="project" value="TreeGrafter"/>
</dbReference>
<feature type="domain" description="HTH tetR-type" evidence="3">
    <location>
        <begin position="16"/>
        <end position="76"/>
    </location>
</feature>
<reference evidence="4 5" key="1">
    <citation type="submission" date="2017-06" db="EMBL/GenBank/DDBJ databases">
        <authorList>
            <person name="Kim H.J."/>
            <person name="Triplett B.A."/>
        </authorList>
    </citation>
    <scope>NUCLEOTIDE SEQUENCE [LARGE SCALE GENOMIC DNA]</scope>
    <source>
        <strain evidence="4 5">CGMCC 4.1858</strain>
    </source>
</reference>
<gene>
    <name evidence="4" type="ORF">SAMN05216252_107372</name>
</gene>
<dbReference type="Proteomes" id="UP000198280">
    <property type="component" value="Unassembled WGS sequence"/>
</dbReference>
<sequence>MRHDHDPPHRERVDAARNRAAILKAAALLFAEHGAEGVSMDRVAAAAGVGKGTVYRRFGDRSGLAAALLAAREHELREAVVGGPPPLGPGAPAADRLAAFVSAYLDHVAGHLDLLRASETSHPGARYRTAAYRFWHDHLTSLLGTAPDPHTTAHTLLAALSAEHVGALLPELGAHRLRMGLLGLAVSCAAPDAPPGAALQRR</sequence>
<proteinExistence type="predicted"/>